<sequence>MSGEFPALDRARKRFLQRTRVEIPPTKALDDAKSMLQQLCDAFDKDLQVKYVVPVDAMDKIEMDYTELLEIQTNYR</sequence>
<protein>
    <submittedName>
        <fullName evidence="1">Uncharacterized protein</fullName>
    </submittedName>
</protein>
<dbReference type="AlphaFoldDB" id="A0A1V9ZNA0"/>
<organism evidence="1 2">
    <name type="scientific">Thraustotheca clavata</name>
    <dbReference type="NCBI Taxonomy" id="74557"/>
    <lineage>
        <taxon>Eukaryota</taxon>
        <taxon>Sar</taxon>
        <taxon>Stramenopiles</taxon>
        <taxon>Oomycota</taxon>
        <taxon>Saprolegniomycetes</taxon>
        <taxon>Saprolegniales</taxon>
        <taxon>Achlyaceae</taxon>
        <taxon>Thraustotheca</taxon>
    </lineage>
</organism>
<proteinExistence type="predicted"/>
<comment type="caution">
    <text evidence="1">The sequence shown here is derived from an EMBL/GenBank/DDBJ whole genome shotgun (WGS) entry which is preliminary data.</text>
</comment>
<dbReference type="Proteomes" id="UP000243217">
    <property type="component" value="Unassembled WGS sequence"/>
</dbReference>
<gene>
    <name evidence="1" type="ORF">THRCLA_21844</name>
</gene>
<dbReference type="EMBL" id="JNBS01001811">
    <property type="protein sequence ID" value="OQR99421.1"/>
    <property type="molecule type" value="Genomic_DNA"/>
</dbReference>
<accession>A0A1V9ZNA0</accession>
<evidence type="ECO:0000313" key="1">
    <source>
        <dbReference type="EMBL" id="OQR99421.1"/>
    </source>
</evidence>
<name>A0A1V9ZNA0_9STRA</name>
<keyword evidence="2" id="KW-1185">Reference proteome</keyword>
<dbReference type="OrthoDB" id="10487307at2759"/>
<evidence type="ECO:0000313" key="2">
    <source>
        <dbReference type="Proteomes" id="UP000243217"/>
    </source>
</evidence>
<reference evidence="1 2" key="1">
    <citation type="journal article" date="2014" name="Genome Biol. Evol.">
        <title>The secreted proteins of Achlya hypogyna and Thraustotheca clavata identify the ancestral oomycete secretome and reveal gene acquisitions by horizontal gene transfer.</title>
        <authorList>
            <person name="Misner I."/>
            <person name="Blouin N."/>
            <person name="Leonard G."/>
            <person name="Richards T.A."/>
            <person name="Lane C.E."/>
        </authorList>
    </citation>
    <scope>NUCLEOTIDE SEQUENCE [LARGE SCALE GENOMIC DNA]</scope>
    <source>
        <strain evidence="1 2">ATCC 34112</strain>
    </source>
</reference>